<dbReference type="GO" id="GO:0000287">
    <property type="term" value="F:magnesium ion binding"/>
    <property type="evidence" value="ECO:0007669"/>
    <property type="project" value="UniProtKB-UniRule"/>
</dbReference>
<keyword evidence="8 14" id="KW-0479">Metal-binding</keyword>
<comment type="similarity">
    <text evidence="3 14">Belongs to the TPP enzyme family.</text>
</comment>
<comment type="caution">
    <text evidence="19">The sequence shown here is derived from an EMBL/GenBank/DDBJ whole genome shotgun (WGS) entry which is preliminary data.</text>
</comment>
<dbReference type="Proteomes" id="UP000233786">
    <property type="component" value="Unassembled WGS sequence"/>
</dbReference>
<dbReference type="InterPro" id="IPR011766">
    <property type="entry name" value="TPP_enzyme_TPP-bd"/>
</dbReference>
<dbReference type="CDD" id="cd07035">
    <property type="entry name" value="TPP_PYR_POX_like"/>
    <property type="match status" value="1"/>
</dbReference>
<dbReference type="OrthoDB" id="4494979at2"/>
<dbReference type="GO" id="GO:0005948">
    <property type="term" value="C:acetolactate synthase complex"/>
    <property type="evidence" value="ECO:0007669"/>
    <property type="project" value="TreeGrafter"/>
</dbReference>
<evidence type="ECO:0000256" key="1">
    <source>
        <dbReference type="ARBA" id="ARBA00004974"/>
    </source>
</evidence>
<dbReference type="InterPro" id="IPR045229">
    <property type="entry name" value="TPP_enz"/>
</dbReference>
<evidence type="ECO:0000256" key="12">
    <source>
        <dbReference type="ARBA" id="ARBA00023304"/>
    </source>
</evidence>
<dbReference type="RefSeq" id="WP_083821564.1">
    <property type="nucleotide sequence ID" value="NZ_CP061007.1"/>
</dbReference>
<name>A0A2N3Y9U6_SACSN</name>
<dbReference type="Gene3D" id="3.40.50.1220">
    <property type="entry name" value="TPP-binding domain"/>
    <property type="match status" value="1"/>
</dbReference>
<evidence type="ECO:0000256" key="9">
    <source>
        <dbReference type="ARBA" id="ARBA00022827"/>
    </source>
</evidence>
<evidence type="ECO:0000256" key="11">
    <source>
        <dbReference type="ARBA" id="ARBA00023052"/>
    </source>
</evidence>
<dbReference type="UniPathway" id="UPA00047">
    <property type="reaction ID" value="UER00055"/>
</dbReference>
<evidence type="ECO:0000256" key="3">
    <source>
        <dbReference type="ARBA" id="ARBA00007812"/>
    </source>
</evidence>
<evidence type="ECO:0000313" key="20">
    <source>
        <dbReference type="Proteomes" id="UP000233786"/>
    </source>
</evidence>
<dbReference type="FunFam" id="3.40.50.970:FF:000016">
    <property type="entry name" value="Acetolactate synthase"/>
    <property type="match status" value="1"/>
</dbReference>
<dbReference type="CDD" id="cd02015">
    <property type="entry name" value="TPP_AHAS"/>
    <property type="match status" value="1"/>
</dbReference>
<comment type="cofactor">
    <cofactor evidence="14">
        <name>Mg(2+)</name>
        <dbReference type="ChEBI" id="CHEBI:18420"/>
    </cofactor>
    <text evidence="14">Binds 1 Mg(2+) ion per subunit.</text>
</comment>
<accession>A0A2N3Y9U6</accession>
<dbReference type="InterPro" id="IPR012000">
    <property type="entry name" value="Thiamin_PyroP_enz_cen_dom"/>
</dbReference>
<evidence type="ECO:0000256" key="14">
    <source>
        <dbReference type="RuleBase" id="RU003591"/>
    </source>
</evidence>
<feature type="region of interest" description="Disordered" evidence="15">
    <location>
        <begin position="1"/>
        <end position="31"/>
    </location>
</feature>
<dbReference type="InterPro" id="IPR039368">
    <property type="entry name" value="AHAS_TPP"/>
</dbReference>
<dbReference type="AlphaFoldDB" id="A0A2N3Y9U6"/>
<protein>
    <recommendedName>
        <fullName evidence="4 14">Acetolactate synthase</fullName>
        <ecNumber evidence="4 14">2.2.1.6</ecNumber>
    </recommendedName>
</protein>
<dbReference type="SUPFAM" id="SSF52467">
    <property type="entry name" value="DHS-like NAD/FAD-binding domain"/>
    <property type="match status" value="1"/>
</dbReference>
<organism evidence="19 20">
    <name type="scientific">Saccharopolyspora spinosa</name>
    <dbReference type="NCBI Taxonomy" id="60894"/>
    <lineage>
        <taxon>Bacteria</taxon>
        <taxon>Bacillati</taxon>
        <taxon>Actinomycetota</taxon>
        <taxon>Actinomycetes</taxon>
        <taxon>Pseudonocardiales</taxon>
        <taxon>Pseudonocardiaceae</taxon>
        <taxon>Saccharopolyspora</taxon>
    </lineage>
</organism>
<keyword evidence="20" id="KW-1185">Reference proteome</keyword>
<dbReference type="InterPro" id="IPR012001">
    <property type="entry name" value="Thiamin_PyroP_enz_TPP-bd_dom"/>
</dbReference>
<evidence type="ECO:0000256" key="7">
    <source>
        <dbReference type="ARBA" id="ARBA00022679"/>
    </source>
</evidence>
<dbReference type="GO" id="GO:0003984">
    <property type="term" value="F:acetolactate synthase activity"/>
    <property type="evidence" value="ECO:0007669"/>
    <property type="project" value="UniProtKB-EC"/>
</dbReference>
<dbReference type="Gene3D" id="3.40.50.970">
    <property type="match status" value="2"/>
</dbReference>
<dbReference type="InterPro" id="IPR012846">
    <property type="entry name" value="Acetolactate_synth_lsu"/>
</dbReference>
<dbReference type="NCBIfam" id="NF005860">
    <property type="entry name" value="PRK07789.1"/>
    <property type="match status" value="1"/>
</dbReference>
<dbReference type="NCBIfam" id="TIGR00118">
    <property type="entry name" value="acolac_lg"/>
    <property type="match status" value="1"/>
</dbReference>
<dbReference type="FunFam" id="3.40.50.970:FF:000007">
    <property type="entry name" value="Acetolactate synthase"/>
    <property type="match status" value="1"/>
</dbReference>
<dbReference type="InterPro" id="IPR000399">
    <property type="entry name" value="TPP-bd_CS"/>
</dbReference>
<dbReference type="GO" id="GO:0050660">
    <property type="term" value="F:flavin adenine dinucleotide binding"/>
    <property type="evidence" value="ECO:0007669"/>
    <property type="project" value="InterPro"/>
</dbReference>
<comment type="pathway">
    <text evidence="2 14">Amino-acid biosynthesis; L-valine biosynthesis; L-valine from pyruvate: step 1/4.</text>
</comment>
<dbReference type="InterPro" id="IPR029061">
    <property type="entry name" value="THDP-binding"/>
</dbReference>
<evidence type="ECO:0000256" key="5">
    <source>
        <dbReference type="ARBA" id="ARBA00022605"/>
    </source>
</evidence>
<feature type="domain" description="Thiamine pyrophosphate enzyme N-terminal TPP-binding" evidence="18">
    <location>
        <begin position="32"/>
        <end position="147"/>
    </location>
</feature>
<comment type="catalytic activity">
    <reaction evidence="13 14">
        <text>2 pyruvate + H(+) = (2S)-2-acetolactate + CO2</text>
        <dbReference type="Rhea" id="RHEA:25249"/>
        <dbReference type="ChEBI" id="CHEBI:15361"/>
        <dbReference type="ChEBI" id="CHEBI:15378"/>
        <dbReference type="ChEBI" id="CHEBI:16526"/>
        <dbReference type="ChEBI" id="CHEBI:58476"/>
        <dbReference type="EC" id="2.2.1.6"/>
    </reaction>
</comment>
<keyword evidence="7 14" id="KW-0808">Transferase</keyword>
<keyword evidence="5 14" id="KW-0028">Amino-acid biosynthesis</keyword>
<comment type="pathway">
    <text evidence="1 14">Amino-acid biosynthesis; L-isoleucine biosynthesis; L-isoleucine from 2-oxobutanoate: step 1/4.</text>
</comment>
<evidence type="ECO:0000313" key="19">
    <source>
        <dbReference type="EMBL" id="PKW19680.1"/>
    </source>
</evidence>
<dbReference type="EMBL" id="PJNB01000001">
    <property type="protein sequence ID" value="PKW19680.1"/>
    <property type="molecule type" value="Genomic_DNA"/>
</dbReference>
<keyword evidence="6" id="KW-0285">Flavoprotein</keyword>
<dbReference type="EC" id="2.2.1.6" evidence="4 14"/>
<dbReference type="PANTHER" id="PTHR18968">
    <property type="entry name" value="THIAMINE PYROPHOSPHATE ENZYMES"/>
    <property type="match status" value="1"/>
</dbReference>
<evidence type="ECO:0000259" key="17">
    <source>
        <dbReference type="Pfam" id="PF02775"/>
    </source>
</evidence>
<dbReference type="SUPFAM" id="SSF52518">
    <property type="entry name" value="Thiamin diphosphate-binding fold (THDP-binding)"/>
    <property type="match status" value="2"/>
</dbReference>
<comment type="cofactor">
    <cofactor evidence="14">
        <name>thiamine diphosphate</name>
        <dbReference type="ChEBI" id="CHEBI:58937"/>
    </cofactor>
    <text evidence="14">Binds 1 thiamine pyrophosphate per subunit.</text>
</comment>
<dbReference type="Pfam" id="PF00205">
    <property type="entry name" value="TPP_enzyme_M"/>
    <property type="match status" value="1"/>
</dbReference>
<gene>
    <name evidence="19" type="ORF">A8926_7865</name>
</gene>
<dbReference type="InterPro" id="IPR029035">
    <property type="entry name" value="DHS-like_NAD/FAD-binding_dom"/>
</dbReference>
<evidence type="ECO:0000256" key="2">
    <source>
        <dbReference type="ARBA" id="ARBA00005025"/>
    </source>
</evidence>
<evidence type="ECO:0000256" key="6">
    <source>
        <dbReference type="ARBA" id="ARBA00022630"/>
    </source>
</evidence>
<keyword evidence="10 14" id="KW-0460">Magnesium</keyword>
<sequence>MTSANTRQNPVPAPPPGRRPKPAPPSGAPVKMTGAQALVRSLESVGCEIVFGIPGGTILPSYDPLLDSKKVRHVLVRHEQGAGHAATGYAQATGKVGVCMATSGPGATNLVTALVDAHMDSVPVVAITGQQSTGLIGTDAFQEADICGITLPITKHNFLVTDPDELPRTIAEAFYIASSGRPGPVLVDIPKDVQQATVSFSWPPEMKLPGYRPTSKPHGKQVREAAKLIAEAQRPVFYVGGGVIKAEAHAELRELAERTRIPVVTTLMARGAFPDSHPQHLGMPGMHGKVAAVAAMQRADLLIALGARFDDRVTGQLSSFAPDAKVVHADIDPAEISKNRYADVPIVGDCKEVLSELIGAVTTATGERGTADLAPWWELLDDLRKRFPLGYEWPSDGSLSPEYVIERIGKLVGPDAIYAAGVGQHQMWAAQFVGYEHPRTWLNSGGLGTMGYAVPAAMGAKAGMPGTAVWAIDGDGCFQMTNQELATCAIEGIPIKVAVINNGNLGMVRQWQNLFYSERYSHSDLGTHKHRIPDFKLLAEAYGCAGLRCESKEDVDSVIQRAMEINDRPVVIDFVVGEDAQVWPMVAAGTGNDEIMAARGIRPLFDEDEG</sequence>
<dbReference type="Pfam" id="PF02776">
    <property type="entry name" value="TPP_enzyme_N"/>
    <property type="match status" value="1"/>
</dbReference>
<dbReference type="GO" id="GO:0030976">
    <property type="term" value="F:thiamine pyrophosphate binding"/>
    <property type="evidence" value="ECO:0007669"/>
    <property type="project" value="UniProtKB-UniRule"/>
</dbReference>
<dbReference type="FunFam" id="3.40.50.1220:FF:000008">
    <property type="entry name" value="Acetolactate synthase"/>
    <property type="match status" value="1"/>
</dbReference>
<keyword evidence="12 14" id="KW-0100">Branched-chain amino acid biosynthesis</keyword>
<feature type="domain" description="Thiamine pyrophosphate enzyme central" evidence="16">
    <location>
        <begin position="222"/>
        <end position="357"/>
    </location>
</feature>
<keyword evidence="11 14" id="KW-0786">Thiamine pyrophosphate</keyword>
<dbReference type="UniPathway" id="UPA00049">
    <property type="reaction ID" value="UER00059"/>
</dbReference>
<evidence type="ECO:0000259" key="18">
    <source>
        <dbReference type="Pfam" id="PF02776"/>
    </source>
</evidence>
<evidence type="ECO:0000259" key="16">
    <source>
        <dbReference type="Pfam" id="PF00205"/>
    </source>
</evidence>
<evidence type="ECO:0000256" key="4">
    <source>
        <dbReference type="ARBA" id="ARBA00013145"/>
    </source>
</evidence>
<dbReference type="PANTHER" id="PTHR18968:SF13">
    <property type="entry name" value="ACETOLACTATE SYNTHASE CATALYTIC SUBUNIT, MITOCHONDRIAL"/>
    <property type="match status" value="1"/>
</dbReference>
<dbReference type="Pfam" id="PF02775">
    <property type="entry name" value="TPP_enzyme_C"/>
    <property type="match status" value="1"/>
</dbReference>
<feature type="domain" description="Thiamine pyrophosphate enzyme TPP-binding" evidence="17">
    <location>
        <begin position="421"/>
        <end position="574"/>
    </location>
</feature>
<proteinExistence type="inferred from homology"/>
<feature type="compositionally biased region" description="Pro residues" evidence="15">
    <location>
        <begin position="11"/>
        <end position="27"/>
    </location>
</feature>
<dbReference type="GO" id="GO:0009099">
    <property type="term" value="P:L-valine biosynthetic process"/>
    <property type="evidence" value="ECO:0007669"/>
    <property type="project" value="UniProtKB-UniPathway"/>
</dbReference>
<dbReference type="GO" id="GO:0009097">
    <property type="term" value="P:isoleucine biosynthetic process"/>
    <property type="evidence" value="ECO:0007669"/>
    <property type="project" value="UniProtKB-UniPathway"/>
</dbReference>
<evidence type="ECO:0000256" key="8">
    <source>
        <dbReference type="ARBA" id="ARBA00022723"/>
    </source>
</evidence>
<evidence type="ECO:0000256" key="13">
    <source>
        <dbReference type="ARBA" id="ARBA00048670"/>
    </source>
</evidence>
<reference evidence="19" key="1">
    <citation type="submission" date="2017-12" db="EMBL/GenBank/DDBJ databases">
        <title>Sequencing the genomes of 1000 Actinobacteria strains.</title>
        <authorList>
            <person name="Klenk H.-P."/>
        </authorList>
    </citation>
    <scope>NUCLEOTIDE SEQUENCE [LARGE SCALE GENOMIC DNA]</scope>
    <source>
        <strain evidence="19">DSM 44228</strain>
    </source>
</reference>
<evidence type="ECO:0000256" key="10">
    <source>
        <dbReference type="ARBA" id="ARBA00022842"/>
    </source>
</evidence>
<evidence type="ECO:0000256" key="15">
    <source>
        <dbReference type="SAM" id="MobiDB-lite"/>
    </source>
</evidence>
<dbReference type="STRING" id="994479.GCA_000194155_00289"/>
<dbReference type="PROSITE" id="PS00187">
    <property type="entry name" value="TPP_ENZYMES"/>
    <property type="match status" value="1"/>
</dbReference>
<keyword evidence="9" id="KW-0274">FAD</keyword>